<name>A0A1J5P0M6_NEOTH</name>
<comment type="cofactor">
    <cofactor evidence="13">
        <name>iron-sulfur cluster</name>
        <dbReference type="ChEBI" id="CHEBI:30408"/>
    </cofactor>
</comment>
<dbReference type="PANTHER" id="PTHR36531:SF6">
    <property type="entry name" value="DNA REPLICATION ATP-DEPENDENT HELICASE_NUCLEASE DNA2"/>
    <property type="match status" value="1"/>
</dbReference>
<keyword evidence="8 13" id="KW-0269">Exonuclease</keyword>
<evidence type="ECO:0000256" key="2">
    <source>
        <dbReference type="ARBA" id="ARBA00009189"/>
    </source>
</evidence>
<keyword evidence="5 13" id="KW-0540">Nuclease</keyword>
<comment type="similarity">
    <text evidence="2 13">Belongs to the CRISPR-associated exonuclease Cas4 family.</text>
</comment>
<dbReference type="GO" id="GO:0051536">
    <property type="term" value="F:iron-sulfur cluster binding"/>
    <property type="evidence" value="ECO:0007669"/>
    <property type="project" value="UniProtKB-KW"/>
</dbReference>
<evidence type="ECO:0000256" key="11">
    <source>
        <dbReference type="ARBA" id="ARBA00023118"/>
    </source>
</evidence>
<keyword evidence="7 13" id="KW-0378">Hydrolase</keyword>
<accession>A0A1J5P0M6</accession>
<evidence type="ECO:0000256" key="1">
    <source>
        <dbReference type="ARBA" id="ARBA00001966"/>
    </source>
</evidence>
<evidence type="ECO:0000259" key="14">
    <source>
        <dbReference type="Pfam" id="PF01930"/>
    </source>
</evidence>
<dbReference type="InterPro" id="IPR013343">
    <property type="entry name" value="CRISPR-assoc_prot_Cas4"/>
</dbReference>
<evidence type="ECO:0000256" key="6">
    <source>
        <dbReference type="ARBA" id="ARBA00022723"/>
    </source>
</evidence>
<dbReference type="CDD" id="cd09637">
    <property type="entry name" value="Cas4_I-A_I-B_I-C_I-D_II-B"/>
    <property type="match status" value="1"/>
</dbReference>
<keyword evidence="6 13" id="KW-0479">Metal-binding</keyword>
<dbReference type="Proteomes" id="UP000182811">
    <property type="component" value="Unassembled WGS sequence"/>
</dbReference>
<keyword evidence="12 13" id="KW-0464">Manganese</keyword>
<comment type="function">
    <text evidence="13">CRISPR (clustered regularly interspaced short palindromic repeat) is an adaptive immune system that provides protection against mobile genetic elements (viruses, transposable elements and conjugative plasmids). CRISPR clusters contain sequences complementary to antecedent mobile elements and target invading nucleic acids. CRISPR clusters are transcribed and processed into CRISPR RNA (crRNA).</text>
</comment>
<evidence type="ECO:0000256" key="7">
    <source>
        <dbReference type="ARBA" id="ARBA00022801"/>
    </source>
</evidence>
<dbReference type="OrthoDB" id="9781776at2"/>
<dbReference type="GO" id="GO:0046872">
    <property type="term" value="F:metal ion binding"/>
    <property type="evidence" value="ECO:0007669"/>
    <property type="project" value="UniProtKB-KW"/>
</dbReference>
<dbReference type="EMBL" id="MDDC01000001">
    <property type="protein sequence ID" value="OIQ61455.1"/>
    <property type="molecule type" value="Genomic_DNA"/>
</dbReference>
<dbReference type="Gene3D" id="3.90.320.10">
    <property type="match status" value="1"/>
</dbReference>
<dbReference type="PANTHER" id="PTHR36531">
    <property type="entry name" value="CRISPR-ASSOCIATED EXONUCLEASE CAS4"/>
    <property type="match status" value="1"/>
</dbReference>
<feature type="domain" description="DUF83" evidence="14">
    <location>
        <begin position="12"/>
        <end position="186"/>
    </location>
</feature>
<dbReference type="Pfam" id="PF01930">
    <property type="entry name" value="Cas_Cas4"/>
    <property type="match status" value="1"/>
</dbReference>
<dbReference type="GO" id="GO:0051607">
    <property type="term" value="P:defense response to virus"/>
    <property type="evidence" value="ECO:0007669"/>
    <property type="project" value="UniProtKB-KW"/>
</dbReference>
<organism evidence="15 16">
    <name type="scientific">Neomoorella thermoacetica</name>
    <name type="common">Clostridium thermoaceticum</name>
    <dbReference type="NCBI Taxonomy" id="1525"/>
    <lineage>
        <taxon>Bacteria</taxon>
        <taxon>Bacillati</taxon>
        <taxon>Bacillota</taxon>
        <taxon>Clostridia</taxon>
        <taxon>Neomoorellales</taxon>
        <taxon>Neomoorellaceae</taxon>
        <taxon>Neomoorella</taxon>
    </lineage>
</organism>
<proteinExistence type="inferred from homology"/>
<dbReference type="InterPro" id="IPR022765">
    <property type="entry name" value="Dna2/Cas4_DUF83"/>
</dbReference>
<evidence type="ECO:0000256" key="8">
    <source>
        <dbReference type="ARBA" id="ARBA00022839"/>
    </source>
</evidence>
<keyword evidence="9 13" id="KW-0408">Iron</keyword>
<keyword evidence="11 13" id="KW-0051">Antiviral defense</keyword>
<comment type="cofactor">
    <cofactor evidence="13">
        <name>Mg(2+)</name>
        <dbReference type="ChEBI" id="CHEBI:18420"/>
    </cofactor>
    <cofactor evidence="13">
        <name>Mn(2+)</name>
        <dbReference type="ChEBI" id="CHEBI:29035"/>
    </cofactor>
    <text evidence="13">Mg(2+) or Mn(2+) required for ssDNA cleavage activity.</text>
</comment>
<gene>
    <name evidence="15" type="ORF">MOTE_00180</name>
</gene>
<evidence type="ECO:0000256" key="3">
    <source>
        <dbReference type="ARBA" id="ARBA00012768"/>
    </source>
</evidence>
<comment type="cofactor">
    <cofactor evidence="1">
        <name>[4Fe-4S] cluster</name>
        <dbReference type="ChEBI" id="CHEBI:49883"/>
    </cofactor>
</comment>
<evidence type="ECO:0000256" key="13">
    <source>
        <dbReference type="RuleBase" id="RU365022"/>
    </source>
</evidence>
<dbReference type="NCBIfam" id="TIGR00372">
    <property type="entry name" value="cas4"/>
    <property type="match status" value="1"/>
</dbReference>
<reference evidence="15 16" key="1">
    <citation type="submission" date="2016-08" db="EMBL/GenBank/DDBJ databases">
        <title>Genome-based comparison of Moorella thermoacetic strains.</title>
        <authorList>
            <person name="Poehlein A."/>
            <person name="Bengelsdorf F.R."/>
            <person name="Esser C."/>
            <person name="Duerre P."/>
            <person name="Daniel R."/>
        </authorList>
    </citation>
    <scope>NUCLEOTIDE SEQUENCE [LARGE SCALE GENOMIC DNA]</scope>
    <source>
        <strain evidence="15 16">DSM 21394</strain>
    </source>
</reference>
<evidence type="ECO:0000256" key="10">
    <source>
        <dbReference type="ARBA" id="ARBA00023014"/>
    </source>
</evidence>
<evidence type="ECO:0000313" key="16">
    <source>
        <dbReference type="Proteomes" id="UP000182811"/>
    </source>
</evidence>
<sequence length="202" mass="23477">MPWDASDSVPISALQHYVYCPRQCALIHLEQVWDENLFTLRGRRVHENVDLPHDYNAEGVRVELAVPLWSERLGLIGRADVVEFLPDGTPYPVEYKAGPRRARRADEVQLCAQALCLEEMLGRPVLRGALYHHGSRRRREIRFTSQLRSQVERVIHDVRRLLQDCLMPPPTADERCRDCSLVDACMPFALRDLPAWLEREWK</sequence>
<evidence type="ECO:0000256" key="12">
    <source>
        <dbReference type="ARBA" id="ARBA00023211"/>
    </source>
</evidence>
<dbReference type="InterPro" id="IPR051827">
    <property type="entry name" value="Cas4_exonuclease"/>
</dbReference>
<dbReference type="EC" id="3.1.12.1" evidence="3 13"/>
<evidence type="ECO:0000313" key="15">
    <source>
        <dbReference type="EMBL" id="OIQ61455.1"/>
    </source>
</evidence>
<dbReference type="GO" id="GO:0004527">
    <property type="term" value="F:exonuclease activity"/>
    <property type="evidence" value="ECO:0007669"/>
    <property type="project" value="UniProtKB-KW"/>
</dbReference>
<evidence type="ECO:0000256" key="4">
    <source>
        <dbReference type="ARBA" id="ARBA00020049"/>
    </source>
</evidence>
<evidence type="ECO:0000256" key="9">
    <source>
        <dbReference type="ARBA" id="ARBA00023004"/>
    </source>
</evidence>
<dbReference type="AlphaFoldDB" id="A0A1J5P0M6"/>
<evidence type="ECO:0000256" key="5">
    <source>
        <dbReference type="ARBA" id="ARBA00022722"/>
    </source>
</evidence>
<protein>
    <recommendedName>
        <fullName evidence="4 13">CRISPR-associated exonuclease Cas4</fullName>
        <ecNumber evidence="3 13">3.1.12.1</ecNumber>
    </recommendedName>
</protein>
<comment type="caution">
    <text evidence="15">The sequence shown here is derived from an EMBL/GenBank/DDBJ whole genome shotgun (WGS) entry which is preliminary data.</text>
</comment>
<keyword evidence="10 13" id="KW-0411">Iron-sulfur</keyword>
<dbReference type="InterPro" id="IPR011604">
    <property type="entry name" value="PDDEXK-like_dom_sf"/>
</dbReference>